<evidence type="ECO:0000259" key="15">
    <source>
        <dbReference type="PROSITE" id="PS50109"/>
    </source>
</evidence>
<dbReference type="GO" id="GO:0005524">
    <property type="term" value="F:ATP binding"/>
    <property type="evidence" value="ECO:0007669"/>
    <property type="project" value="UniProtKB-KW"/>
</dbReference>
<keyword evidence="5" id="KW-0597">Phosphoprotein</keyword>
<keyword evidence="8" id="KW-0547">Nucleotide-binding</keyword>
<proteinExistence type="predicted"/>
<dbReference type="Gene3D" id="3.30.450.40">
    <property type="match status" value="1"/>
</dbReference>
<keyword evidence="12" id="KW-0902">Two-component regulatory system</keyword>
<evidence type="ECO:0000256" key="10">
    <source>
        <dbReference type="ARBA" id="ARBA00022840"/>
    </source>
</evidence>
<keyword evidence="11 14" id="KW-1133">Transmembrane helix</keyword>
<dbReference type="CDD" id="cd06225">
    <property type="entry name" value="HAMP"/>
    <property type="match status" value="1"/>
</dbReference>
<dbReference type="CDD" id="cd18773">
    <property type="entry name" value="PDC1_HK_sensor"/>
    <property type="match status" value="1"/>
</dbReference>
<dbReference type="SUPFAM" id="SSF47384">
    <property type="entry name" value="Homodimeric domain of signal transducing histidine kinase"/>
    <property type="match status" value="1"/>
</dbReference>
<evidence type="ECO:0000259" key="16">
    <source>
        <dbReference type="PROSITE" id="PS50112"/>
    </source>
</evidence>
<dbReference type="GO" id="GO:0030295">
    <property type="term" value="F:protein kinase activator activity"/>
    <property type="evidence" value="ECO:0007669"/>
    <property type="project" value="TreeGrafter"/>
</dbReference>
<dbReference type="PRINTS" id="PR00344">
    <property type="entry name" value="BCTRLSENSOR"/>
</dbReference>
<dbReference type="Pfam" id="PF02518">
    <property type="entry name" value="HATPase_c"/>
    <property type="match status" value="1"/>
</dbReference>
<dbReference type="Pfam" id="PF00672">
    <property type="entry name" value="HAMP"/>
    <property type="match status" value="1"/>
</dbReference>
<dbReference type="CDD" id="cd00130">
    <property type="entry name" value="PAS"/>
    <property type="match status" value="1"/>
</dbReference>
<dbReference type="InterPro" id="IPR029016">
    <property type="entry name" value="GAF-like_dom_sf"/>
</dbReference>
<dbReference type="GO" id="GO:0000156">
    <property type="term" value="F:phosphorelay response regulator activity"/>
    <property type="evidence" value="ECO:0007669"/>
    <property type="project" value="TreeGrafter"/>
</dbReference>
<dbReference type="PANTHER" id="PTHR42878">
    <property type="entry name" value="TWO-COMPONENT HISTIDINE KINASE"/>
    <property type="match status" value="1"/>
</dbReference>
<evidence type="ECO:0000256" key="11">
    <source>
        <dbReference type="ARBA" id="ARBA00022989"/>
    </source>
</evidence>
<dbReference type="RefSeq" id="WP_173066526.1">
    <property type="nucleotide sequence ID" value="NZ_AP022853.1"/>
</dbReference>
<dbReference type="EMBL" id="AP022853">
    <property type="protein sequence ID" value="BCB27959.1"/>
    <property type="molecule type" value="Genomic_DNA"/>
</dbReference>
<dbReference type="SMART" id="SM00086">
    <property type="entry name" value="PAC"/>
    <property type="match status" value="1"/>
</dbReference>
<gene>
    <name evidence="19" type="ORF">SKTS_28450</name>
</gene>
<dbReference type="AlphaFoldDB" id="A0A6F8VGW2"/>
<evidence type="ECO:0000256" key="6">
    <source>
        <dbReference type="ARBA" id="ARBA00022679"/>
    </source>
</evidence>
<dbReference type="GO" id="GO:0005886">
    <property type="term" value="C:plasma membrane"/>
    <property type="evidence" value="ECO:0007669"/>
    <property type="project" value="UniProtKB-SubCell"/>
</dbReference>
<evidence type="ECO:0000256" key="14">
    <source>
        <dbReference type="SAM" id="Phobius"/>
    </source>
</evidence>
<feature type="domain" description="PAS" evidence="16">
    <location>
        <begin position="550"/>
        <end position="621"/>
    </location>
</feature>
<accession>A0A6F8VGW2</accession>
<feature type="domain" description="HAMP" evidence="18">
    <location>
        <begin position="297"/>
        <end position="349"/>
    </location>
</feature>
<dbReference type="Pfam" id="PF13426">
    <property type="entry name" value="PAS_9"/>
    <property type="match status" value="1"/>
</dbReference>
<dbReference type="Pfam" id="PF02743">
    <property type="entry name" value="dCache_1"/>
    <property type="match status" value="1"/>
</dbReference>
<comment type="subcellular location">
    <subcellularLocation>
        <location evidence="2">Cell membrane</location>
        <topology evidence="2">Multi-pass membrane protein</topology>
    </subcellularLocation>
</comment>
<evidence type="ECO:0000259" key="17">
    <source>
        <dbReference type="PROSITE" id="PS50113"/>
    </source>
</evidence>
<dbReference type="Pfam" id="PF13185">
    <property type="entry name" value="GAF_2"/>
    <property type="match status" value="1"/>
</dbReference>
<dbReference type="InterPro" id="IPR005467">
    <property type="entry name" value="His_kinase_dom"/>
</dbReference>
<dbReference type="InterPro" id="IPR000700">
    <property type="entry name" value="PAS-assoc_C"/>
</dbReference>
<keyword evidence="6" id="KW-0808">Transferase</keyword>
<dbReference type="SUPFAM" id="SSF55781">
    <property type="entry name" value="GAF domain-like"/>
    <property type="match status" value="1"/>
</dbReference>
<organism evidence="19 20">
    <name type="scientific">Sulfurimicrobium lacus</name>
    <dbReference type="NCBI Taxonomy" id="2715678"/>
    <lineage>
        <taxon>Bacteria</taxon>
        <taxon>Pseudomonadati</taxon>
        <taxon>Pseudomonadota</taxon>
        <taxon>Betaproteobacteria</taxon>
        <taxon>Nitrosomonadales</taxon>
        <taxon>Sulfuricellaceae</taxon>
        <taxon>Sulfurimicrobium</taxon>
    </lineage>
</organism>
<evidence type="ECO:0000256" key="9">
    <source>
        <dbReference type="ARBA" id="ARBA00022777"/>
    </source>
</evidence>
<dbReference type="Gene3D" id="3.30.450.20">
    <property type="entry name" value="PAS domain"/>
    <property type="match status" value="3"/>
</dbReference>
<dbReference type="GO" id="GO:0007234">
    <property type="term" value="P:osmosensory signaling via phosphorelay pathway"/>
    <property type="evidence" value="ECO:0007669"/>
    <property type="project" value="TreeGrafter"/>
</dbReference>
<dbReference type="InterPro" id="IPR003660">
    <property type="entry name" value="HAMP_dom"/>
</dbReference>
<feature type="transmembrane region" description="Helical" evidence="14">
    <location>
        <begin position="276"/>
        <end position="296"/>
    </location>
</feature>
<dbReference type="InterPro" id="IPR003018">
    <property type="entry name" value="GAF"/>
</dbReference>
<dbReference type="InterPro" id="IPR004358">
    <property type="entry name" value="Sig_transdc_His_kin-like_C"/>
</dbReference>
<dbReference type="InterPro" id="IPR033479">
    <property type="entry name" value="dCache_1"/>
</dbReference>
<dbReference type="Gene3D" id="3.30.565.10">
    <property type="entry name" value="Histidine kinase-like ATPase, C-terminal domain"/>
    <property type="match status" value="1"/>
</dbReference>
<dbReference type="KEGG" id="slac:SKTS_28450"/>
<dbReference type="CDD" id="cd18774">
    <property type="entry name" value="PDC2_HK_sensor"/>
    <property type="match status" value="1"/>
</dbReference>
<dbReference type="InterPro" id="IPR000014">
    <property type="entry name" value="PAS"/>
</dbReference>
<evidence type="ECO:0000256" key="12">
    <source>
        <dbReference type="ARBA" id="ARBA00023012"/>
    </source>
</evidence>
<dbReference type="Proteomes" id="UP000502260">
    <property type="component" value="Chromosome"/>
</dbReference>
<evidence type="ECO:0000259" key="18">
    <source>
        <dbReference type="PROSITE" id="PS50885"/>
    </source>
</evidence>
<reference evidence="20" key="1">
    <citation type="submission" date="2020-03" db="EMBL/GenBank/DDBJ databases">
        <title>Complete genome sequence of sulfur-oxidizing bacterium skT11.</title>
        <authorList>
            <person name="Kanda M."/>
            <person name="Kojima H."/>
            <person name="Fukui M."/>
        </authorList>
    </citation>
    <scope>NUCLEOTIDE SEQUENCE [LARGE SCALE GENOMIC DNA]</scope>
    <source>
        <strain evidence="20">skT11</strain>
    </source>
</reference>
<evidence type="ECO:0000256" key="13">
    <source>
        <dbReference type="ARBA" id="ARBA00023136"/>
    </source>
</evidence>
<evidence type="ECO:0000256" key="5">
    <source>
        <dbReference type="ARBA" id="ARBA00022553"/>
    </source>
</evidence>
<feature type="domain" description="Histidine kinase" evidence="15">
    <location>
        <begin position="714"/>
        <end position="926"/>
    </location>
</feature>
<name>A0A6F8VGW2_9PROT</name>
<evidence type="ECO:0000256" key="8">
    <source>
        <dbReference type="ARBA" id="ARBA00022741"/>
    </source>
</evidence>
<feature type="transmembrane region" description="Helical" evidence="14">
    <location>
        <begin position="12"/>
        <end position="34"/>
    </location>
</feature>
<dbReference type="SMART" id="SM00065">
    <property type="entry name" value="GAF"/>
    <property type="match status" value="1"/>
</dbReference>
<dbReference type="SMART" id="SM00091">
    <property type="entry name" value="PAS"/>
    <property type="match status" value="1"/>
</dbReference>
<dbReference type="CDD" id="cd00082">
    <property type="entry name" value="HisKA"/>
    <property type="match status" value="1"/>
</dbReference>
<dbReference type="InterPro" id="IPR001610">
    <property type="entry name" value="PAC"/>
</dbReference>
<keyword evidence="10" id="KW-0067">ATP-binding</keyword>
<dbReference type="PROSITE" id="PS50112">
    <property type="entry name" value="PAS"/>
    <property type="match status" value="1"/>
</dbReference>
<evidence type="ECO:0000313" key="19">
    <source>
        <dbReference type="EMBL" id="BCB27959.1"/>
    </source>
</evidence>
<dbReference type="PROSITE" id="PS50885">
    <property type="entry name" value="HAMP"/>
    <property type="match status" value="1"/>
</dbReference>
<dbReference type="SMART" id="SM00304">
    <property type="entry name" value="HAMP"/>
    <property type="match status" value="1"/>
</dbReference>
<evidence type="ECO:0000256" key="3">
    <source>
        <dbReference type="ARBA" id="ARBA00012438"/>
    </source>
</evidence>
<protein>
    <recommendedName>
        <fullName evidence="3">histidine kinase</fullName>
        <ecNumber evidence="3">2.7.13.3</ecNumber>
    </recommendedName>
</protein>
<dbReference type="InterPro" id="IPR003594">
    <property type="entry name" value="HATPase_dom"/>
</dbReference>
<keyword evidence="4" id="KW-1003">Cell membrane</keyword>
<evidence type="ECO:0000256" key="4">
    <source>
        <dbReference type="ARBA" id="ARBA00022475"/>
    </source>
</evidence>
<dbReference type="EC" id="2.7.13.3" evidence="3"/>
<dbReference type="SUPFAM" id="SSF55785">
    <property type="entry name" value="PYP-like sensor domain (PAS domain)"/>
    <property type="match status" value="1"/>
</dbReference>
<keyword evidence="7 14" id="KW-0812">Transmembrane</keyword>
<keyword evidence="20" id="KW-1185">Reference proteome</keyword>
<dbReference type="SUPFAM" id="SSF158472">
    <property type="entry name" value="HAMP domain-like"/>
    <property type="match status" value="1"/>
</dbReference>
<dbReference type="Gene3D" id="1.10.287.130">
    <property type="match status" value="1"/>
</dbReference>
<evidence type="ECO:0000313" key="20">
    <source>
        <dbReference type="Proteomes" id="UP000502260"/>
    </source>
</evidence>
<dbReference type="InterPro" id="IPR036097">
    <property type="entry name" value="HisK_dim/P_sf"/>
</dbReference>
<dbReference type="InterPro" id="IPR035965">
    <property type="entry name" value="PAS-like_dom_sf"/>
</dbReference>
<dbReference type="PANTHER" id="PTHR42878:SF7">
    <property type="entry name" value="SENSOR HISTIDINE KINASE GLRK"/>
    <property type="match status" value="1"/>
</dbReference>
<dbReference type="PROSITE" id="PS50113">
    <property type="entry name" value="PAC"/>
    <property type="match status" value="1"/>
</dbReference>
<evidence type="ECO:0000256" key="2">
    <source>
        <dbReference type="ARBA" id="ARBA00004651"/>
    </source>
</evidence>
<dbReference type="InterPro" id="IPR036890">
    <property type="entry name" value="HATPase_C_sf"/>
</dbReference>
<keyword evidence="13 14" id="KW-0472">Membrane</keyword>
<keyword evidence="9" id="KW-0418">Kinase</keyword>
<feature type="domain" description="PAC" evidence="17">
    <location>
        <begin position="624"/>
        <end position="676"/>
    </location>
</feature>
<dbReference type="SUPFAM" id="SSF55874">
    <property type="entry name" value="ATPase domain of HSP90 chaperone/DNA topoisomerase II/histidine kinase"/>
    <property type="match status" value="1"/>
</dbReference>
<dbReference type="InterPro" id="IPR003661">
    <property type="entry name" value="HisK_dim/P_dom"/>
</dbReference>
<dbReference type="NCBIfam" id="TIGR00229">
    <property type="entry name" value="sensory_box"/>
    <property type="match status" value="1"/>
</dbReference>
<sequence length="932" mass="104866">MTNASLRNQLIAAFVGLAVVPLLLAGVLLGWHIYSVHLSDAYARQKMLAQNVAEQVTNFLGRFELALEEASTLSNFVALDTIEQRRVMERLLAKQPPFREVWLWDDAGRERIHLSKYRLPHAAGYRDVTIENLFHETLKSGHSQFGPIYYDPTNSEPMLDMAMPLKDQRSGKTVGVLGAQLRVKAIWSLVSSVKTEKGELVYILDTKQRIIAHRNPSVVLREIRASLRPDQRQVGLDGEEVFVATHPVQLGQQTYTVVVERAVSVTRIPALTGVKIVGIVMVLALGVALAIFYAAMRRIVAPIREIASTARAIRDGNLERQVAVSRKDEIGDLASSFNSMTVKLRSTLLDLESEIQERKQKEFELHKINKAYIALSMSNRAVILARDEMELFREICRIVIEECGYRLSWIGLAENDEEKTVRPVAQAGFEDGYLETLHLTWADTERGRGPTGTAIRERRAIINQDIHNNPAFAPWREQALKRGYASSAAFPLITGDQVWGALMVYSAAPSAFIEEEVRLLFELANNIAFGVAALHAEKERRHAAEVLRQERDFIGAVLNTAGTIIVVMNRHGHIVRFNRTAELLTGYRFDEVADQPFWENFLLPEEKAAVKGVFDNLAQGQMVARHENYWQMRDGSRRLFDWSNAVLRDKAGSINYIVSIGVDITERKRAEDALRELNASLEQRVREQTEENLLKERLLLQQSRHAAMGEMVSMIAHQWRQPLNSLAILLANIRDAFEFGELDKHGMNDFHDFGNRLIQRMSKTIDDFRNFFQPKLPDEFDVAREIRDTASLVEPSLRNNNIALEIQCEEGVQALGSANELGQVVLNLIVNAKEACLERKVAVPRVTIKLLRQDGTASITVEDNAGGISPEIAERVFDPYFTTKSMGTGIGLYMSRIIIERHMGGNISFTNTGSGACFTLNFPLVPPPESKK</sequence>
<dbReference type="SMART" id="SM00387">
    <property type="entry name" value="HATPase_c"/>
    <property type="match status" value="1"/>
</dbReference>
<dbReference type="PROSITE" id="PS50109">
    <property type="entry name" value="HIS_KIN"/>
    <property type="match status" value="1"/>
</dbReference>
<evidence type="ECO:0000256" key="7">
    <source>
        <dbReference type="ARBA" id="ARBA00022692"/>
    </source>
</evidence>
<comment type="catalytic activity">
    <reaction evidence="1">
        <text>ATP + protein L-histidine = ADP + protein N-phospho-L-histidine.</text>
        <dbReference type="EC" id="2.7.13.3"/>
    </reaction>
</comment>
<dbReference type="GO" id="GO:0000155">
    <property type="term" value="F:phosphorelay sensor kinase activity"/>
    <property type="evidence" value="ECO:0007669"/>
    <property type="project" value="InterPro"/>
</dbReference>
<dbReference type="InterPro" id="IPR050351">
    <property type="entry name" value="BphY/WalK/GraS-like"/>
</dbReference>
<evidence type="ECO:0000256" key="1">
    <source>
        <dbReference type="ARBA" id="ARBA00000085"/>
    </source>
</evidence>
<dbReference type="Gene3D" id="6.10.340.10">
    <property type="match status" value="1"/>
</dbReference>